<reference evidence="3" key="1">
    <citation type="journal article" date="2014" name="Int. J. Syst. Evol. Microbiol.">
        <title>Complete genome sequence of Corynebacterium casei LMG S-19264T (=DSM 44701T), isolated from a smear-ripened cheese.</title>
        <authorList>
            <consortium name="US DOE Joint Genome Institute (JGI-PGF)"/>
            <person name="Walter F."/>
            <person name="Albersmeier A."/>
            <person name="Kalinowski J."/>
            <person name="Ruckert C."/>
        </authorList>
    </citation>
    <scope>NUCLEOTIDE SEQUENCE</scope>
    <source>
        <strain evidence="3">CGMCC 1.16067</strain>
    </source>
</reference>
<dbReference type="PANTHER" id="PTHR35176">
    <property type="entry name" value="HEME OXYGENASE HI_0854-RELATED"/>
    <property type="match status" value="1"/>
</dbReference>
<keyword evidence="4" id="KW-1185">Reference proteome</keyword>
<dbReference type="Gene3D" id="2.30.110.10">
    <property type="entry name" value="Electron Transport, Fmn-binding Protein, Chain A"/>
    <property type="match status" value="1"/>
</dbReference>
<protein>
    <submittedName>
        <fullName evidence="3">PPOX class F420-dependent enzyme</fullName>
    </submittedName>
</protein>
<dbReference type="SUPFAM" id="SSF50475">
    <property type="entry name" value="FMN-binding split barrel"/>
    <property type="match status" value="1"/>
</dbReference>
<evidence type="ECO:0000313" key="3">
    <source>
        <dbReference type="EMBL" id="GGF33144.1"/>
    </source>
</evidence>
<dbReference type="Pfam" id="PF01243">
    <property type="entry name" value="PNPOx_N"/>
    <property type="match status" value="1"/>
</dbReference>
<feature type="domain" description="Pyridoxamine 5'-phosphate oxidase N-terminal" evidence="2">
    <location>
        <begin position="13"/>
        <end position="149"/>
    </location>
</feature>
<dbReference type="RefSeq" id="WP_188777641.1">
    <property type="nucleotide sequence ID" value="NZ_BMKQ01000001.1"/>
</dbReference>
<name>A0A917F0P2_9ACTN</name>
<reference evidence="3" key="2">
    <citation type="submission" date="2020-09" db="EMBL/GenBank/DDBJ databases">
        <authorList>
            <person name="Sun Q."/>
            <person name="Zhou Y."/>
        </authorList>
    </citation>
    <scope>NUCLEOTIDE SEQUENCE</scope>
    <source>
        <strain evidence="3">CGMCC 1.16067</strain>
    </source>
</reference>
<accession>A0A917F0P2</accession>
<evidence type="ECO:0000313" key="4">
    <source>
        <dbReference type="Proteomes" id="UP000649179"/>
    </source>
</evidence>
<gene>
    <name evidence="3" type="ORF">GCM10011519_03250</name>
</gene>
<dbReference type="InterPro" id="IPR052019">
    <property type="entry name" value="F420H2_bilvrd_red/Heme_oxyg"/>
</dbReference>
<dbReference type="GO" id="GO:0070967">
    <property type="term" value="F:coenzyme F420 binding"/>
    <property type="evidence" value="ECO:0007669"/>
    <property type="project" value="TreeGrafter"/>
</dbReference>
<evidence type="ECO:0000256" key="1">
    <source>
        <dbReference type="ARBA" id="ARBA00023002"/>
    </source>
</evidence>
<dbReference type="GO" id="GO:0005829">
    <property type="term" value="C:cytosol"/>
    <property type="evidence" value="ECO:0007669"/>
    <property type="project" value="TreeGrafter"/>
</dbReference>
<organism evidence="3 4">
    <name type="scientific">Marmoricola endophyticus</name>
    <dbReference type="NCBI Taxonomy" id="2040280"/>
    <lineage>
        <taxon>Bacteria</taxon>
        <taxon>Bacillati</taxon>
        <taxon>Actinomycetota</taxon>
        <taxon>Actinomycetes</taxon>
        <taxon>Propionibacteriales</taxon>
        <taxon>Nocardioidaceae</taxon>
        <taxon>Marmoricola</taxon>
    </lineage>
</organism>
<dbReference type="InterPro" id="IPR012349">
    <property type="entry name" value="Split_barrel_FMN-bd"/>
</dbReference>
<proteinExistence type="predicted"/>
<dbReference type="PANTHER" id="PTHR35176:SF6">
    <property type="entry name" value="HEME OXYGENASE HI_0854-RELATED"/>
    <property type="match status" value="1"/>
</dbReference>
<keyword evidence="1" id="KW-0560">Oxidoreductase</keyword>
<evidence type="ECO:0000259" key="2">
    <source>
        <dbReference type="Pfam" id="PF01243"/>
    </source>
</evidence>
<sequence length="155" mass="16832">MAGARDRVAMTQAEVAGFLADHLKVQVATVGGDGAPHLSTLFYVADDGVVSFWTYGRSQKVVNLRRDPRVSALVEDGTAYDELRGVSISGHVELVEEYDAVRRVGLLVAEAMHGAPLDGEERELAQAVVDQQARKRVVVRVIAEHVASWDHTKLG</sequence>
<dbReference type="Proteomes" id="UP000649179">
    <property type="component" value="Unassembled WGS sequence"/>
</dbReference>
<dbReference type="AlphaFoldDB" id="A0A917F0P2"/>
<dbReference type="GO" id="GO:0016627">
    <property type="term" value="F:oxidoreductase activity, acting on the CH-CH group of donors"/>
    <property type="evidence" value="ECO:0007669"/>
    <property type="project" value="TreeGrafter"/>
</dbReference>
<comment type="caution">
    <text evidence="3">The sequence shown here is derived from an EMBL/GenBank/DDBJ whole genome shotgun (WGS) entry which is preliminary data.</text>
</comment>
<dbReference type="EMBL" id="BMKQ01000001">
    <property type="protein sequence ID" value="GGF33144.1"/>
    <property type="molecule type" value="Genomic_DNA"/>
</dbReference>
<dbReference type="InterPro" id="IPR011576">
    <property type="entry name" value="Pyridox_Oxase_N"/>
</dbReference>